<dbReference type="EMBL" id="CP060804">
    <property type="protein sequence ID" value="QNP38024.1"/>
    <property type="molecule type" value="Genomic_DNA"/>
</dbReference>
<name>A0A1X2NKM5_ENTFL</name>
<dbReference type="InterPro" id="IPR026001">
    <property type="entry name" value="Abi-like_C"/>
</dbReference>
<dbReference type="RefSeq" id="WP_002360078.1">
    <property type="nucleotide sequence ID" value="NZ_AP026714.1"/>
</dbReference>
<protein>
    <submittedName>
        <fullName evidence="2">Abortive infection family protein</fullName>
    </submittedName>
</protein>
<proteinExistence type="predicted"/>
<evidence type="ECO:0000259" key="1">
    <source>
        <dbReference type="Pfam" id="PF14355"/>
    </source>
</evidence>
<organism evidence="2 3">
    <name type="scientific">Enterococcus faecalis</name>
    <name type="common">Streptococcus faecalis</name>
    <dbReference type="NCBI Taxonomy" id="1351"/>
    <lineage>
        <taxon>Bacteria</taxon>
        <taxon>Bacillati</taxon>
        <taxon>Bacillota</taxon>
        <taxon>Bacilli</taxon>
        <taxon>Lactobacillales</taxon>
        <taxon>Enterococcaceae</taxon>
        <taxon>Enterococcus</taxon>
    </lineage>
</organism>
<dbReference type="Pfam" id="PF14355">
    <property type="entry name" value="Abi_C"/>
    <property type="match status" value="1"/>
</dbReference>
<reference evidence="2 3" key="1">
    <citation type="submission" date="2020-08" db="EMBL/GenBank/DDBJ databases">
        <title>Enterococcus faecalis SF28073 genome assembly.</title>
        <authorList>
            <person name="Duerkop B.A."/>
            <person name="Johnson C.N."/>
        </authorList>
    </citation>
    <scope>NUCLEOTIDE SEQUENCE [LARGE SCALE GENOMIC DNA]</scope>
    <source>
        <strain evidence="2 3">SF28073</strain>
    </source>
</reference>
<dbReference type="AlphaFoldDB" id="A0A1X2NKM5"/>
<evidence type="ECO:0000313" key="2">
    <source>
        <dbReference type="EMBL" id="QNP38024.1"/>
    </source>
</evidence>
<gene>
    <name evidence="2" type="ORF">H9Q64_01615</name>
</gene>
<dbReference type="Proteomes" id="UP000516122">
    <property type="component" value="Chromosome"/>
</dbReference>
<sequence>MEVVNIDEAKQLANYFSDGSPGYILEFNNLEWDLYTKKIVGFGIQERFGGSKGNSFKEFLVSEDISDHLKFKLIYSLNETMKQIASIRQFENPSSYKSPKMNPLVTLLIEEAYHKKDSARLLNGTKFSKEVNLEYIQQLPTRISKDIQNKDFDSVLTKSNTMIDEVLKYIIENTKGKSIDNNTVRSKDLRNQAFERLNIKIDKDMDKRIKALVGALNTLSDKILEMRNSQGDAHAQGSRRIVINEEEAILTANSAMILCEYLFRKYEKRKRFSDAKES</sequence>
<evidence type="ECO:0000313" key="3">
    <source>
        <dbReference type="Proteomes" id="UP000516122"/>
    </source>
</evidence>
<feature type="domain" description="Abortive infection protein-like C-terminal" evidence="1">
    <location>
        <begin position="189"/>
        <end position="263"/>
    </location>
</feature>
<accession>A0A1X2NKM5</accession>